<comment type="caution">
    <text evidence="12">The sequence shown here is derived from an EMBL/GenBank/DDBJ whole genome shotgun (WGS) entry which is preliminary data.</text>
</comment>
<dbReference type="InterPro" id="IPR017938">
    <property type="entry name" value="Riboflavin_synthase-like_b-brl"/>
</dbReference>
<dbReference type="Gene3D" id="2.40.30.10">
    <property type="entry name" value="Translation factors"/>
    <property type="match status" value="1"/>
</dbReference>
<dbReference type="PANTHER" id="PTHR19370:SF184">
    <property type="entry name" value="NADH-CYTOCHROME B5 REDUCTASE-LIKE"/>
    <property type="match status" value="1"/>
</dbReference>
<accession>A0A2K3MCI5</accession>
<dbReference type="EC" id="1.6.2.2" evidence="4"/>
<evidence type="ECO:0000256" key="8">
    <source>
        <dbReference type="ARBA" id="ARBA00023027"/>
    </source>
</evidence>
<evidence type="ECO:0000256" key="10">
    <source>
        <dbReference type="PIRSR" id="PIRSR601834-1"/>
    </source>
</evidence>
<feature type="binding site" evidence="10">
    <location>
        <position position="89"/>
    </location>
    <ligand>
        <name>FAD</name>
        <dbReference type="ChEBI" id="CHEBI:57692"/>
    </ligand>
</feature>
<evidence type="ECO:0000256" key="2">
    <source>
        <dbReference type="ARBA" id="ARBA00004173"/>
    </source>
</evidence>
<dbReference type="GO" id="GO:0005739">
    <property type="term" value="C:mitochondrion"/>
    <property type="evidence" value="ECO:0007669"/>
    <property type="project" value="UniProtKB-SubCell"/>
</dbReference>
<feature type="binding site" evidence="10">
    <location>
        <position position="104"/>
    </location>
    <ligand>
        <name>FAD</name>
        <dbReference type="ChEBI" id="CHEBI:57692"/>
    </ligand>
</feature>
<keyword evidence="7" id="KW-0560">Oxidoreductase</keyword>
<organism evidence="12 13">
    <name type="scientific">Trifolium pratense</name>
    <name type="common">Red clover</name>
    <dbReference type="NCBI Taxonomy" id="57577"/>
    <lineage>
        <taxon>Eukaryota</taxon>
        <taxon>Viridiplantae</taxon>
        <taxon>Streptophyta</taxon>
        <taxon>Embryophyta</taxon>
        <taxon>Tracheophyta</taxon>
        <taxon>Spermatophyta</taxon>
        <taxon>Magnoliopsida</taxon>
        <taxon>eudicotyledons</taxon>
        <taxon>Gunneridae</taxon>
        <taxon>Pentapetalae</taxon>
        <taxon>rosids</taxon>
        <taxon>fabids</taxon>
        <taxon>Fabales</taxon>
        <taxon>Fabaceae</taxon>
        <taxon>Papilionoideae</taxon>
        <taxon>50 kb inversion clade</taxon>
        <taxon>NPAAA clade</taxon>
        <taxon>Hologalegina</taxon>
        <taxon>IRL clade</taxon>
        <taxon>Trifolieae</taxon>
        <taxon>Trifolium</taxon>
    </lineage>
</organism>
<feature type="binding site" evidence="10">
    <location>
        <position position="88"/>
    </location>
    <ligand>
        <name>FAD</name>
        <dbReference type="ChEBI" id="CHEBI:57692"/>
    </ligand>
</feature>
<keyword evidence="6 10" id="KW-0274">FAD</keyword>
<comment type="cofactor">
    <cofactor evidence="1 10">
        <name>FAD</name>
        <dbReference type="ChEBI" id="CHEBI:57692"/>
    </cofactor>
</comment>
<dbReference type="AlphaFoldDB" id="A0A2K3MCI5"/>
<evidence type="ECO:0000313" key="12">
    <source>
        <dbReference type="EMBL" id="PNX88488.1"/>
    </source>
</evidence>
<dbReference type="PROSITE" id="PS51257">
    <property type="entry name" value="PROKAR_LIPOPROTEIN"/>
    <property type="match status" value="1"/>
</dbReference>
<gene>
    <name evidence="12" type="ORF">L195_g044594</name>
</gene>
<dbReference type="EMBL" id="ASHM01056748">
    <property type="protein sequence ID" value="PNX88488.1"/>
    <property type="molecule type" value="Genomic_DNA"/>
</dbReference>
<evidence type="ECO:0000256" key="6">
    <source>
        <dbReference type="ARBA" id="ARBA00022827"/>
    </source>
</evidence>
<dbReference type="ExpressionAtlas" id="A0A2K3MCI5">
    <property type="expression patterns" value="baseline"/>
</dbReference>
<evidence type="ECO:0000256" key="9">
    <source>
        <dbReference type="ARBA" id="ARBA00023128"/>
    </source>
</evidence>
<reference evidence="12 13" key="1">
    <citation type="journal article" date="2014" name="Am. J. Bot.">
        <title>Genome assembly and annotation for red clover (Trifolium pratense; Fabaceae).</title>
        <authorList>
            <person name="Istvanek J."/>
            <person name="Jaros M."/>
            <person name="Krenek A."/>
            <person name="Repkova J."/>
        </authorList>
    </citation>
    <scope>NUCLEOTIDE SEQUENCE [LARGE SCALE GENOMIC DNA]</scope>
    <source>
        <strain evidence="13">cv. Tatra</strain>
        <tissue evidence="12">Young leaves</tissue>
    </source>
</reference>
<dbReference type="PANTHER" id="PTHR19370">
    <property type="entry name" value="NADH-CYTOCHROME B5 REDUCTASE"/>
    <property type="match status" value="1"/>
</dbReference>
<dbReference type="InterPro" id="IPR008333">
    <property type="entry name" value="Cbr1-like_FAD-bd_dom"/>
</dbReference>
<protein>
    <recommendedName>
        <fullName evidence="4">cytochrome-b5 reductase</fullName>
        <ecNumber evidence="4">1.6.2.2</ecNumber>
    </recommendedName>
</protein>
<keyword evidence="5 10" id="KW-0285">Flavoprotein</keyword>
<dbReference type="STRING" id="57577.A0A2K3MCI5"/>
<name>A0A2K3MCI5_TRIPR</name>
<dbReference type="Pfam" id="PF00970">
    <property type="entry name" value="FAD_binding_6"/>
    <property type="match status" value="1"/>
</dbReference>
<feature type="binding site" evidence="10">
    <location>
        <position position="106"/>
    </location>
    <ligand>
        <name>FAD</name>
        <dbReference type="ChEBI" id="CHEBI:57692"/>
    </ligand>
</feature>
<keyword evidence="8" id="KW-0520">NAD</keyword>
<evidence type="ECO:0000256" key="1">
    <source>
        <dbReference type="ARBA" id="ARBA00001974"/>
    </source>
</evidence>
<evidence type="ECO:0000256" key="5">
    <source>
        <dbReference type="ARBA" id="ARBA00022630"/>
    </source>
</evidence>
<reference evidence="12 13" key="2">
    <citation type="journal article" date="2017" name="Front. Plant Sci.">
        <title>Gene Classification and Mining of Molecular Markers Useful in Red Clover (Trifolium pratense) Breeding.</title>
        <authorList>
            <person name="Istvanek J."/>
            <person name="Dluhosova J."/>
            <person name="Dluhos P."/>
            <person name="Patkova L."/>
            <person name="Nedelnik J."/>
            <person name="Repkova J."/>
        </authorList>
    </citation>
    <scope>NUCLEOTIDE SEQUENCE [LARGE SCALE GENOMIC DNA]</scope>
    <source>
        <strain evidence="13">cv. Tatra</strain>
        <tissue evidence="12">Young leaves</tissue>
    </source>
</reference>
<dbReference type="GO" id="GO:0022900">
    <property type="term" value="P:electron transport chain"/>
    <property type="evidence" value="ECO:0007669"/>
    <property type="project" value="TreeGrafter"/>
</dbReference>
<evidence type="ECO:0000313" key="13">
    <source>
        <dbReference type="Proteomes" id="UP000236291"/>
    </source>
</evidence>
<keyword evidence="9" id="KW-0496">Mitochondrion</keyword>
<dbReference type="GO" id="GO:0090524">
    <property type="term" value="F:cytochrome-b5 reductase activity, acting on NADH"/>
    <property type="evidence" value="ECO:0007669"/>
    <property type="project" value="UniProtKB-EC"/>
</dbReference>
<comment type="subcellular location">
    <subcellularLocation>
        <location evidence="2">Mitochondrion</location>
    </subcellularLocation>
</comment>
<evidence type="ECO:0000259" key="11">
    <source>
        <dbReference type="Pfam" id="PF00970"/>
    </source>
</evidence>
<feature type="domain" description="Flavoprotein pyridine nucleotide cytochrome reductase-like FAD-binding" evidence="11">
    <location>
        <begin position="39"/>
        <end position="106"/>
    </location>
</feature>
<dbReference type="Proteomes" id="UP000236291">
    <property type="component" value="Unassembled WGS sequence"/>
</dbReference>
<sequence length="106" mass="11868">MLKTHLSIAIFICTSYKFNHSFILSVFIACLNPEQFSEFKLVKKAQLSHNVAKFTFELPTPTSVLGLLIGQHINCRGKDGQGDEVIKPYTPTTLDSDVGHFELVIK</sequence>
<dbReference type="SUPFAM" id="SSF63380">
    <property type="entry name" value="Riboflavin synthase domain-like"/>
    <property type="match status" value="1"/>
</dbReference>
<dbReference type="InterPro" id="IPR001834">
    <property type="entry name" value="CBR-like"/>
</dbReference>
<evidence type="ECO:0000256" key="3">
    <source>
        <dbReference type="ARBA" id="ARBA00006105"/>
    </source>
</evidence>
<proteinExistence type="inferred from homology"/>
<evidence type="ECO:0000256" key="4">
    <source>
        <dbReference type="ARBA" id="ARBA00012011"/>
    </source>
</evidence>
<feature type="non-terminal residue" evidence="12">
    <location>
        <position position="106"/>
    </location>
</feature>
<evidence type="ECO:0000256" key="7">
    <source>
        <dbReference type="ARBA" id="ARBA00023002"/>
    </source>
</evidence>
<comment type="similarity">
    <text evidence="3">Belongs to the flavoprotein pyridine nucleotide cytochrome reductase family.</text>
</comment>
<dbReference type="FunFam" id="2.40.30.10:FF:000032">
    <property type="entry name" value="NADH-cytochrome b5 reductase"/>
    <property type="match status" value="1"/>
</dbReference>